<accession>A0ABS8WFG1</accession>
<dbReference type="Proteomes" id="UP000823775">
    <property type="component" value="Unassembled WGS sequence"/>
</dbReference>
<comment type="caution">
    <text evidence="2">The sequence shown here is derived from an EMBL/GenBank/DDBJ whole genome shotgun (WGS) entry which is preliminary data.</text>
</comment>
<gene>
    <name evidence="2" type="ORF">HAX54_045017</name>
</gene>
<protein>
    <submittedName>
        <fullName evidence="2">Uncharacterized protein</fullName>
    </submittedName>
</protein>
<feature type="compositionally biased region" description="Basic and acidic residues" evidence="1">
    <location>
        <begin position="109"/>
        <end position="126"/>
    </location>
</feature>
<dbReference type="EMBL" id="JACEIK010006939">
    <property type="protein sequence ID" value="MCE3049498.1"/>
    <property type="molecule type" value="Genomic_DNA"/>
</dbReference>
<evidence type="ECO:0000313" key="3">
    <source>
        <dbReference type="Proteomes" id="UP000823775"/>
    </source>
</evidence>
<reference evidence="2 3" key="1">
    <citation type="journal article" date="2021" name="BMC Genomics">
        <title>Datura genome reveals duplications of psychoactive alkaloid biosynthetic genes and high mutation rate following tissue culture.</title>
        <authorList>
            <person name="Rajewski A."/>
            <person name="Carter-House D."/>
            <person name="Stajich J."/>
            <person name="Litt A."/>
        </authorList>
    </citation>
    <scope>NUCLEOTIDE SEQUENCE [LARGE SCALE GENOMIC DNA]</scope>
    <source>
        <strain evidence="2">AR-01</strain>
    </source>
</reference>
<evidence type="ECO:0000256" key="1">
    <source>
        <dbReference type="SAM" id="MobiDB-lite"/>
    </source>
</evidence>
<organism evidence="2 3">
    <name type="scientific">Datura stramonium</name>
    <name type="common">Jimsonweed</name>
    <name type="synonym">Common thornapple</name>
    <dbReference type="NCBI Taxonomy" id="4076"/>
    <lineage>
        <taxon>Eukaryota</taxon>
        <taxon>Viridiplantae</taxon>
        <taxon>Streptophyta</taxon>
        <taxon>Embryophyta</taxon>
        <taxon>Tracheophyta</taxon>
        <taxon>Spermatophyta</taxon>
        <taxon>Magnoliopsida</taxon>
        <taxon>eudicotyledons</taxon>
        <taxon>Gunneridae</taxon>
        <taxon>Pentapetalae</taxon>
        <taxon>asterids</taxon>
        <taxon>lamiids</taxon>
        <taxon>Solanales</taxon>
        <taxon>Solanaceae</taxon>
        <taxon>Solanoideae</taxon>
        <taxon>Datureae</taxon>
        <taxon>Datura</taxon>
    </lineage>
</organism>
<evidence type="ECO:0000313" key="2">
    <source>
        <dbReference type="EMBL" id="MCE3049498.1"/>
    </source>
</evidence>
<feature type="region of interest" description="Disordered" evidence="1">
    <location>
        <begin position="66"/>
        <end position="126"/>
    </location>
</feature>
<name>A0ABS8WFG1_DATST</name>
<sequence length="126" mass="14223">MNASQEQFLDSEQVRNCSNEQVLGVAVQNQKLGPDQVQMRYGLVQKSGSKQVQKVDTGLVHCTTSEQVQARGSSQMQLQRSLTGERNSVDGKDQEYSFKSKSKNKLSKKQRDALKKKMEELKENSK</sequence>
<feature type="compositionally biased region" description="Basic and acidic residues" evidence="1">
    <location>
        <begin position="87"/>
        <end position="98"/>
    </location>
</feature>
<feature type="compositionally biased region" description="Polar residues" evidence="1">
    <location>
        <begin position="66"/>
        <end position="86"/>
    </location>
</feature>
<keyword evidence="3" id="KW-1185">Reference proteome</keyword>
<proteinExistence type="predicted"/>